<evidence type="ECO:0000256" key="7">
    <source>
        <dbReference type="ARBA" id="ARBA00022840"/>
    </source>
</evidence>
<accession>A0A5K8AJZ5</accession>
<dbReference type="RefSeq" id="WP_155313672.1">
    <property type="nucleotide sequence ID" value="NZ_AP021879.1"/>
</dbReference>
<dbReference type="Pfam" id="PF01590">
    <property type="entry name" value="GAF"/>
    <property type="match status" value="1"/>
</dbReference>
<dbReference type="Gene3D" id="1.20.5.1930">
    <property type="match status" value="1"/>
</dbReference>
<evidence type="ECO:0000256" key="5">
    <source>
        <dbReference type="ARBA" id="ARBA00022741"/>
    </source>
</evidence>
<dbReference type="InterPro" id="IPR035965">
    <property type="entry name" value="PAS-like_dom_sf"/>
</dbReference>
<dbReference type="InterPro" id="IPR036890">
    <property type="entry name" value="HATPase_C_sf"/>
</dbReference>
<comment type="catalytic activity">
    <reaction evidence="1">
        <text>ATP + protein L-histidine = ADP + protein N-phospho-L-histidine.</text>
        <dbReference type="EC" id="2.7.13.3"/>
    </reaction>
</comment>
<dbReference type="Pfam" id="PF07730">
    <property type="entry name" value="HisKA_3"/>
    <property type="match status" value="1"/>
</dbReference>
<dbReference type="Gene3D" id="3.30.450.20">
    <property type="entry name" value="PAS domain"/>
    <property type="match status" value="1"/>
</dbReference>
<evidence type="ECO:0000256" key="9">
    <source>
        <dbReference type="SAM" id="MobiDB-lite"/>
    </source>
</evidence>
<keyword evidence="6" id="KW-0418">Kinase</keyword>
<dbReference type="EC" id="2.7.13.3" evidence="2"/>
<dbReference type="Proteomes" id="UP000422108">
    <property type="component" value="Chromosome"/>
</dbReference>
<dbReference type="InterPro" id="IPR050482">
    <property type="entry name" value="Sensor_HK_TwoCompSys"/>
</dbReference>
<dbReference type="SUPFAM" id="SSF55874">
    <property type="entry name" value="ATPase domain of HSP90 chaperone/DNA topoisomerase II/histidine kinase"/>
    <property type="match status" value="1"/>
</dbReference>
<keyword evidence="3" id="KW-0597">Phosphoprotein</keyword>
<reference evidence="11 12" key="1">
    <citation type="submission" date="2019-11" db="EMBL/GenBank/DDBJ databases">
        <title>Comparative genomics of hydrocarbon-degrading Desulfosarcina strains.</title>
        <authorList>
            <person name="Watanabe M."/>
            <person name="Kojima H."/>
            <person name="Fukui M."/>
        </authorList>
    </citation>
    <scope>NUCLEOTIDE SEQUENCE [LARGE SCALE GENOMIC DNA]</scope>
    <source>
        <strain evidence="12">oXyS1</strain>
    </source>
</reference>
<evidence type="ECO:0000256" key="4">
    <source>
        <dbReference type="ARBA" id="ARBA00022679"/>
    </source>
</evidence>
<evidence type="ECO:0000256" key="1">
    <source>
        <dbReference type="ARBA" id="ARBA00000085"/>
    </source>
</evidence>
<keyword evidence="8" id="KW-0902">Two-component regulatory system</keyword>
<evidence type="ECO:0000259" key="10">
    <source>
        <dbReference type="PROSITE" id="PS50109"/>
    </source>
</evidence>
<dbReference type="SMART" id="SM00387">
    <property type="entry name" value="HATPase_c"/>
    <property type="match status" value="1"/>
</dbReference>
<feature type="region of interest" description="Disordered" evidence="9">
    <location>
        <begin position="1"/>
        <end position="30"/>
    </location>
</feature>
<dbReference type="PANTHER" id="PTHR24421">
    <property type="entry name" value="NITRATE/NITRITE SENSOR PROTEIN NARX-RELATED"/>
    <property type="match status" value="1"/>
</dbReference>
<evidence type="ECO:0000313" key="12">
    <source>
        <dbReference type="Proteomes" id="UP000422108"/>
    </source>
</evidence>
<proteinExistence type="predicted"/>
<organism evidence="11 12">
    <name type="scientific">Desulfosarcina ovata subsp. ovata</name>
    <dbReference type="NCBI Taxonomy" id="2752305"/>
    <lineage>
        <taxon>Bacteria</taxon>
        <taxon>Pseudomonadati</taxon>
        <taxon>Thermodesulfobacteriota</taxon>
        <taxon>Desulfobacteria</taxon>
        <taxon>Desulfobacterales</taxon>
        <taxon>Desulfosarcinaceae</taxon>
        <taxon>Desulfosarcina</taxon>
    </lineage>
</organism>
<dbReference type="Gene3D" id="3.30.450.40">
    <property type="match status" value="1"/>
</dbReference>
<sequence>MAEPPIADNSLPESVRHVDNCHDADRDPENRERFRMTRQTCEDLYRKYASLFDFAPIGYIVVDREDMIHELNLSAAISLNAPRAKLTGHCFTDFIHQDDLAGFDRKKKKCRKNLETPKFELKMKRTDGTFFDAQLQMQSISSRRTDASRYSIALVDISEHVQLSSSFTLLQDCLEVAIQAKSMQALLDAFVQVIKSFLKCDAVGIRIRDDFGNIPFQSYDGFSQAFLLSERQMNSNPDQCLCMDVVKGRSVPDGSFCTTRGSVYFNAAPSVSAASTDKRTAPVKNRCNASGYESLALVPIRIDTAIRGVIHVVDRRPNVFSLRVVENLENVAQRLGLALQRFQLEQKLCESVDTLNALSSHLLSVQEDEQRRIAMELHDGCGQDLNVLKLRLKFIRDRCPADRGDLIGAVDDLMTDTGKIINDIRMIAYNLNPATLEALGLTVAIRQTITEFSAYTAIPVDTDIDLLDRIRDPKHQICLFRIFQEALLNVYKHARATRIWVTVRSDEKRLRIELRDNGTGFDVSKQSTRTGDPKGMGLSTLALRCRMIAARLSINSRPGKGTRLTITLPLPDE</sequence>
<dbReference type="InterPro" id="IPR005467">
    <property type="entry name" value="His_kinase_dom"/>
</dbReference>
<dbReference type="GO" id="GO:0016020">
    <property type="term" value="C:membrane"/>
    <property type="evidence" value="ECO:0007669"/>
    <property type="project" value="InterPro"/>
</dbReference>
<gene>
    <name evidence="11" type="ORF">DSCOOX_61810</name>
</gene>
<dbReference type="InterPro" id="IPR029016">
    <property type="entry name" value="GAF-like_dom_sf"/>
</dbReference>
<dbReference type="CDD" id="cd00130">
    <property type="entry name" value="PAS"/>
    <property type="match status" value="1"/>
</dbReference>
<evidence type="ECO:0000256" key="2">
    <source>
        <dbReference type="ARBA" id="ARBA00012438"/>
    </source>
</evidence>
<evidence type="ECO:0000313" key="11">
    <source>
        <dbReference type="EMBL" id="BBO93001.1"/>
    </source>
</evidence>
<dbReference type="GO" id="GO:0005524">
    <property type="term" value="F:ATP binding"/>
    <property type="evidence" value="ECO:0007669"/>
    <property type="project" value="UniProtKB-KW"/>
</dbReference>
<dbReference type="GO" id="GO:0046983">
    <property type="term" value="F:protein dimerization activity"/>
    <property type="evidence" value="ECO:0007669"/>
    <property type="project" value="InterPro"/>
</dbReference>
<keyword evidence="12" id="KW-1185">Reference proteome</keyword>
<dbReference type="Pfam" id="PF02518">
    <property type="entry name" value="HATPase_c"/>
    <property type="match status" value="1"/>
</dbReference>
<dbReference type="InterPro" id="IPR003018">
    <property type="entry name" value="GAF"/>
</dbReference>
<keyword evidence="7" id="KW-0067">ATP-binding</keyword>
<dbReference type="EMBL" id="AP021879">
    <property type="protein sequence ID" value="BBO93001.1"/>
    <property type="molecule type" value="Genomic_DNA"/>
</dbReference>
<dbReference type="InterPro" id="IPR000014">
    <property type="entry name" value="PAS"/>
</dbReference>
<dbReference type="SUPFAM" id="SSF55785">
    <property type="entry name" value="PYP-like sensor domain (PAS domain)"/>
    <property type="match status" value="1"/>
</dbReference>
<feature type="compositionally biased region" description="Basic and acidic residues" evidence="9">
    <location>
        <begin position="14"/>
        <end position="30"/>
    </location>
</feature>
<dbReference type="SMART" id="SM00091">
    <property type="entry name" value="PAS"/>
    <property type="match status" value="1"/>
</dbReference>
<dbReference type="Gene3D" id="3.30.565.10">
    <property type="entry name" value="Histidine kinase-like ATPase, C-terminal domain"/>
    <property type="match status" value="1"/>
</dbReference>
<keyword evidence="4" id="KW-0808">Transferase</keyword>
<dbReference type="InterPro" id="IPR011712">
    <property type="entry name" value="Sig_transdc_His_kin_sub3_dim/P"/>
</dbReference>
<dbReference type="PROSITE" id="PS50109">
    <property type="entry name" value="HIS_KIN"/>
    <property type="match status" value="1"/>
</dbReference>
<dbReference type="NCBIfam" id="TIGR00229">
    <property type="entry name" value="sensory_box"/>
    <property type="match status" value="1"/>
</dbReference>
<evidence type="ECO:0000256" key="6">
    <source>
        <dbReference type="ARBA" id="ARBA00022777"/>
    </source>
</evidence>
<evidence type="ECO:0000256" key="8">
    <source>
        <dbReference type="ARBA" id="ARBA00023012"/>
    </source>
</evidence>
<keyword evidence="5" id="KW-0547">Nucleotide-binding</keyword>
<dbReference type="CDD" id="cd16917">
    <property type="entry name" value="HATPase_UhpB-NarQ-NarX-like"/>
    <property type="match status" value="1"/>
</dbReference>
<protein>
    <recommendedName>
        <fullName evidence="2">histidine kinase</fullName>
        <ecNumber evidence="2">2.7.13.3</ecNumber>
    </recommendedName>
</protein>
<dbReference type="InterPro" id="IPR003594">
    <property type="entry name" value="HATPase_dom"/>
</dbReference>
<evidence type="ECO:0000256" key="3">
    <source>
        <dbReference type="ARBA" id="ARBA00022553"/>
    </source>
</evidence>
<dbReference type="SUPFAM" id="SSF55781">
    <property type="entry name" value="GAF domain-like"/>
    <property type="match status" value="1"/>
</dbReference>
<name>A0A5K8AJZ5_9BACT</name>
<dbReference type="GO" id="GO:0000155">
    <property type="term" value="F:phosphorelay sensor kinase activity"/>
    <property type="evidence" value="ECO:0007669"/>
    <property type="project" value="InterPro"/>
</dbReference>
<dbReference type="AlphaFoldDB" id="A0A5K8AJZ5"/>
<dbReference type="PANTHER" id="PTHR24421:SF10">
    <property type="entry name" value="NITRATE_NITRITE SENSOR PROTEIN NARQ"/>
    <property type="match status" value="1"/>
</dbReference>
<feature type="domain" description="Histidine kinase" evidence="10">
    <location>
        <begin position="479"/>
        <end position="572"/>
    </location>
</feature>